<dbReference type="AlphaFoldDB" id="A0A3E0MEK3"/>
<dbReference type="EMBL" id="QQWD01000001">
    <property type="protein sequence ID" value="REJ58106.1"/>
    <property type="molecule type" value="Genomic_DNA"/>
</dbReference>
<evidence type="ECO:0000313" key="1">
    <source>
        <dbReference type="EMBL" id="REJ58106.1"/>
    </source>
</evidence>
<proteinExistence type="predicted"/>
<protein>
    <submittedName>
        <fullName evidence="1">Uncharacterized protein</fullName>
    </submittedName>
</protein>
<gene>
    <name evidence="1" type="ORF">DWQ51_00100</name>
</gene>
<comment type="caution">
    <text evidence="1">The sequence shown here is derived from an EMBL/GenBank/DDBJ whole genome shotgun (WGS) entry which is preliminary data.</text>
</comment>
<sequence>MLKNDWIKLINAIRLRKLSYSGEDGELSYYCQYQKKENGTRSYIDDNDGVNYKHEEYDFHISQKNPNYSNGSQQIFRLTFIYGHEIHPCRPKLASYPLEKIIKSHSQEVFVPHIRILGYGGGAFGNRPNSYSQDFLYKSGFYAAAFLYAFDVQEPRLQLIDREWIVIDKQMGYSDFSVYFMNARVIPVKLPIPKFIEPQKMPVLKLAEAVEITDTWGFYSSSSDDYAEVARSLNEIRKEISSQNNTD</sequence>
<accession>A0A3E0MEK3</accession>
<reference evidence="1 2" key="1">
    <citation type="submission" date="2017-10" db="EMBL/GenBank/DDBJ databases">
        <title>A large-scale comparative metagenomic study reveals the eutrophication-driven functional interactions in six Microcystis-epibionts communities.</title>
        <authorList>
            <person name="Li Q."/>
            <person name="Lin F."/>
        </authorList>
    </citation>
    <scope>NUCLEOTIDE SEQUENCE [LARGE SCALE GENOMIC DNA]</scope>
    <source>
        <strain evidence="1">TW10</strain>
    </source>
</reference>
<organism evidence="1 2">
    <name type="scientific">Microcystis wesenbergii TW10</name>
    <dbReference type="NCBI Taxonomy" id="2060474"/>
    <lineage>
        <taxon>Bacteria</taxon>
        <taxon>Bacillati</taxon>
        <taxon>Cyanobacteriota</taxon>
        <taxon>Cyanophyceae</taxon>
        <taxon>Oscillatoriophycideae</taxon>
        <taxon>Chroococcales</taxon>
        <taxon>Microcystaceae</taxon>
        <taxon>Microcystis</taxon>
    </lineage>
</organism>
<evidence type="ECO:0000313" key="2">
    <source>
        <dbReference type="Proteomes" id="UP000257002"/>
    </source>
</evidence>
<dbReference type="Proteomes" id="UP000257002">
    <property type="component" value="Unassembled WGS sequence"/>
</dbReference>
<name>A0A3E0MEK3_9CHRO</name>